<feature type="region of interest" description="Disordered" evidence="1">
    <location>
        <begin position="547"/>
        <end position="596"/>
    </location>
</feature>
<evidence type="ECO:0000259" key="4">
    <source>
        <dbReference type="Pfam" id="PF25038"/>
    </source>
</evidence>
<dbReference type="STRING" id="717646.M2LQV4"/>
<dbReference type="PANTHER" id="PTHR32085:SF3">
    <property type="entry name" value="PROTEIN CSF1"/>
    <property type="match status" value="1"/>
</dbReference>
<evidence type="ECO:0000259" key="3">
    <source>
        <dbReference type="Pfam" id="PF21678"/>
    </source>
</evidence>
<evidence type="ECO:0000256" key="1">
    <source>
        <dbReference type="SAM" id="MobiDB-lite"/>
    </source>
</evidence>
<feature type="compositionally biased region" description="Polar residues" evidence="1">
    <location>
        <begin position="233"/>
        <end position="251"/>
    </location>
</feature>
<dbReference type="InterPro" id="IPR056779">
    <property type="entry name" value="Csf1_C"/>
</dbReference>
<feature type="region of interest" description="Disordered" evidence="1">
    <location>
        <begin position="112"/>
        <end position="160"/>
    </location>
</feature>
<organism evidence="5 6">
    <name type="scientific">Baudoinia panamericana (strain UAMH 10762)</name>
    <name type="common">Angels' share fungus</name>
    <name type="synonym">Baudoinia compniacensis (strain UAMH 10762)</name>
    <dbReference type="NCBI Taxonomy" id="717646"/>
    <lineage>
        <taxon>Eukaryota</taxon>
        <taxon>Fungi</taxon>
        <taxon>Dikarya</taxon>
        <taxon>Ascomycota</taxon>
        <taxon>Pezizomycotina</taxon>
        <taxon>Dothideomycetes</taxon>
        <taxon>Dothideomycetidae</taxon>
        <taxon>Mycosphaerellales</taxon>
        <taxon>Teratosphaeriaceae</taxon>
        <taxon>Baudoinia</taxon>
    </lineage>
</organism>
<feature type="compositionally biased region" description="Basic and acidic residues" evidence="1">
    <location>
        <begin position="549"/>
        <end position="559"/>
    </location>
</feature>
<feature type="compositionally biased region" description="Basic and acidic residues" evidence="1">
    <location>
        <begin position="2363"/>
        <end position="2381"/>
    </location>
</feature>
<protein>
    <recommendedName>
        <fullName evidence="7">Elongation factor 2</fullName>
    </recommendedName>
</protein>
<feature type="transmembrane region" description="Helical" evidence="2">
    <location>
        <begin position="16"/>
        <end position="37"/>
    </location>
</feature>
<evidence type="ECO:0000313" key="5">
    <source>
        <dbReference type="EMBL" id="EMC96812.1"/>
    </source>
</evidence>
<feature type="region of interest" description="Disordered" evidence="1">
    <location>
        <begin position="2357"/>
        <end position="2381"/>
    </location>
</feature>
<feature type="region of interest" description="Disordered" evidence="1">
    <location>
        <begin position="192"/>
        <end position="251"/>
    </location>
</feature>
<evidence type="ECO:0008006" key="7">
    <source>
        <dbReference type="Google" id="ProtNLM"/>
    </source>
</evidence>
<dbReference type="InterPro" id="IPR029636">
    <property type="entry name" value="Csf1"/>
</dbReference>
<feature type="transmembrane region" description="Helical" evidence="2">
    <location>
        <begin position="58"/>
        <end position="76"/>
    </location>
</feature>
<feature type="domain" description="Csf1 N-terminal" evidence="3">
    <location>
        <begin position="599"/>
        <end position="891"/>
    </location>
</feature>
<dbReference type="Pfam" id="PF21678">
    <property type="entry name" value="Csf1_N"/>
    <property type="match status" value="2"/>
</dbReference>
<keyword evidence="2" id="KW-0472">Membrane</keyword>
<name>M2LQV4_BAUPA</name>
<dbReference type="KEGG" id="bcom:BAUCODRAFT_70561"/>
<keyword evidence="6" id="KW-1185">Reference proteome</keyword>
<feature type="domain" description="Csf1 C-terminal region" evidence="4">
    <location>
        <begin position="2325"/>
        <end position="3038"/>
    </location>
</feature>
<feature type="compositionally biased region" description="Basic residues" evidence="1">
    <location>
        <begin position="580"/>
        <end position="595"/>
    </location>
</feature>
<dbReference type="OrthoDB" id="10051416at2759"/>
<gene>
    <name evidence="5" type="ORF">BAUCODRAFT_70561</name>
</gene>
<dbReference type="HOGENOM" id="CLU_000126_1_0_1"/>
<dbReference type="GO" id="GO:0016020">
    <property type="term" value="C:membrane"/>
    <property type="evidence" value="ECO:0007669"/>
    <property type="project" value="InterPro"/>
</dbReference>
<dbReference type="PANTHER" id="PTHR32085">
    <property type="entry name" value="PROTEIN CSF1"/>
    <property type="match status" value="1"/>
</dbReference>
<dbReference type="EMBL" id="KB445555">
    <property type="protein sequence ID" value="EMC96812.1"/>
    <property type="molecule type" value="Genomic_DNA"/>
</dbReference>
<evidence type="ECO:0000256" key="2">
    <source>
        <dbReference type="SAM" id="Phobius"/>
    </source>
</evidence>
<reference evidence="5 6" key="1">
    <citation type="journal article" date="2012" name="PLoS Pathog.">
        <title>Diverse lifestyles and strategies of plant pathogenesis encoded in the genomes of eighteen Dothideomycetes fungi.</title>
        <authorList>
            <person name="Ohm R.A."/>
            <person name="Feau N."/>
            <person name="Henrissat B."/>
            <person name="Schoch C.L."/>
            <person name="Horwitz B.A."/>
            <person name="Barry K.W."/>
            <person name="Condon B.J."/>
            <person name="Copeland A.C."/>
            <person name="Dhillon B."/>
            <person name="Glaser F."/>
            <person name="Hesse C.N."/>
            <person name="Kosti I."/>
            <person name="LaButti K."/>
            <person name="Lindquist E.A."/>
            <person name="Lucas S."/>
            <person name="Salamov A.A."/>
            <person name="Bradshaw R.E."/>
            <person name="Ciuffetti L."/>
            <person name="Hamelin R.C."/>
            <person name="Kema G.H.J."/>
            <person name="Lawrence C."/>
            <person name="Scott J.A."/>
            <person name="Spatafora J.W."/>
            <person name="Turgeon B.G."/>
            <person name="de Wit P.J.G.M."/>
            <person name="Zhong S."/>
            <person name="Goodwin S.B."/>
            <person name="Grigoriev I.V."/>
        </authorList>
    </citation>
    <scope>NUCLEOTIDE SEQUENCE [LARGE SCALE GENOMIC DNA]</scope>
    <source>
        <strain evidence="5 6">UAMH 10762</strain>
    </source>
</reference>
<proteinExistence type="predicted"/>
<dbReference type="eggNOG" id="KOG3596">
    <property type="taxonomic scope" value="Eukaryota"/>
</dbReference>
<dbReference type="OMA" id="YGLEWFI"/>
<dbReference type="Pfam" id="PF25038">
    <property type="entry name" value="Csf1_C"/>
    <property type="match status" value="1"/>
</dbReference>
<dbReference type="RefSeq" id="XP_007676320.1">
    <property type="nucleotide sequence ID" value="XM_007678130.1"/>
</dbReference>
<evidence type="ECO:0000313" key="6">
    <source>
        <dbReference type="Proteomes" id="UP000011761"/>
    </source>
</evidence>
<dbReference type="InterPro" id="IPR048636">
    <property type="entry name" value="Csf1_N"/>
</dbReference>
<keyword evidence="2" id="KW-0812">Transmembrane</keyword>
<feature type="compositionally biased region" description="Polar residues" evidence="1">
    <location>
        <begin position="209"/>
        <end position="219"/>
    </location>
</feature>
<dbReference type="Proteomes" id="UP000011761">
    <property type="component" value="Unassembled WGS sequence"/>
</dbReference>
<feature type="compositionally biased region" description="Basic and acidic residues" evidence="1">
    <location>
        <begin position="118"/>
        <end position="139"/>
    </location>
</feature>
<keyword evidence="2" id="KW-1133">Transmembrane helix</keyword>
<dbReference type="GO" id="GO:0006113">
    <property type="term" value="P:fermentation"/>
    <property type="evidence" value="ECO:0007669"/>
    <property type="project" value="InterPro"/>
</dbReference>
<accession>M2LQV4</accession>
<feature type="domain" description="Csf1 N-terminal" evidence="3">
    <location>
        <begin position="152"/>
        <end position="560"/>
    </location>
</feature>
<dbReference type="GeneID" id="19116597"/>
<sequence length="3039" mass="337283">MPLTASPLGPSEGFNWVFLIELLVCGILALFFLFYFNRLFATVVSYAIRAYTWHRYRAYIDITALQISLLGGRVFFKSIRYHAHNITAFAHDGHITWRYWLGAVQEAQVFENDGPQGDGKHGGDGEKNGESTSEDEKKSGRSCSIGKAEEAGGKAKKQQPCRISIKVAGVEAFVYNHSPLYDSIIDATLGKAKDAPVPSPRPDDGQPLGHTSSPSSASGDNEKSAAAFGATTGRVTTQDTDPSTIAASGQRSEVPSLLRMLPVRIECRRAAAAVGNEFTTSVITAKLDKATGTIDAGQAASPLDLFKLLFDFEIENVTAQMKPNRDFKQLQREAAQRILREKEGRVTVKRNWSLRLADGITPKWSQFASRFRRRRSAAGSVRTASMKSDVQPSATLLQDKLPGASQWHGLARYLKDMDADEHGQWREVEYAKSSTLIDCPRLSFRFYWDIPGKVPTRLTDGDTLLGVGSDDDINGSRPPDYGLEFGVHGGFVVYGPWADRQRVNLQHMFFPAQYVDAEPHAPLKPGDTRLNTVFKIHVVVEEDVTLRVPTREPSKDDQWQGRGDSTNVGQAQGKDDGKSHGKHSRRRKRGRKRKQGITGVDARPYGWLDITVKPDSVVNYFQDMYPRSRGFRNSLDLDVKGVEMTSSVNHGLLWRSNAVTLDADLSYPLCWNALRRWPFNIKVHDLELFILRDHMFLIIDMVNDWSSGPPPEFYTFVPFYYDINMEFKDWCMYLNVNDANIINDPADFDLNDYVTLEGRSLRGAIHIPLEYFRPKRNEISFEVLSLDMGMRMLNPPRSTLHTLIKEKRVADLPKLTLFGSFDQCSEEKPGLINILRFDINSWGLNLRAHGQLIRLLINVKENFFGDYIHFKTLEEFQHAADDLEEANAKTASLPHPQEINEMDVILCIVVHDSTVLFPTNLYAADRFVRADVPHANLDLRIVSYYLDMTLNLSPISILTSSGGLEDSQSHSSNEPTSSTQLFVGHMDLHGHRAFGLPPNEPAYVSQWDINVGNITGECSNVFVHDLVQLFKTFPFAFTDGENALPVFSPNIFNDITFVQVRTGHVRLWVHIGGEAIIISALPVAVDTSDWANDRFSQRINVLVPRITLACVDVRGASRQRLREHQKQRAHTYAFLQTGAVLDVVIRKRHFKQQRQTQQAHDPEPDQDADHTSVLISIEPGIRAYVEPNVLEVAAEIMDNIIAGSTEDVMDAFQLDVMGTISGRQKARHGQSTVLEIHATLPSAQLRVSNPSESENGESDQANISITNLRQMVRVRNKLSSNGSAKLPSVSREAMSVRLDDLLAWVVLSDVRSVHASVRDADVSIMGTEAQYLGRLALRILSRVRDTASRFQQPSEHARHKLLLLMYTLTQHSESINDPPFMSRMTFILRAFQDHFRNQDSWKVLARFRHILQNLPDRVRQDLEAKYKTDNLACPGDASAQVLQSWAQWRNWDVINIEQALVFRMLYSQAEAVPLEERPELPLTMTVRSDAISVSVKSGSESNMVMIEDMSLGMDMMPPTMPTGLMLVEENERTKSLLQIHTSSIGFTLDWSIYHLVDGVVPMLEDFKTLADAITKPGSPSKAAEPRPREELGRHDFHIVLSTDDGNIILKSINLRHLSRAEGLKMSLIGTTALSEKYTQAVCALINVDRAVTELHGLTSCIWRSLLTSPSVYVDHLQPAAGADVAASIVVAVAYNELEIAVTEQLPGILHLVDAVIIDEVSQALELVKRAMPAPTESRLPQASSKTGSVETPAPNLNVALLAGKLEVEVSLLQALSYHLEGTAASLRLHPSLRADESVDVDFDVGRLSHAFVNRSKGERHDQGLFEQPPINGHVDHASSSDSASINVAMTVEKLEIDAAALQGILSVVNKPEVRHVLSAVQANVKTIQDHVAQLDVAHPEPEAVALNPRKKTLYSIRFALLGVRIAASTPRVRGRSTAEVEFGIGPLHAVASNRSTISDANPLLPEIRALVQDIGARLWVDDRAKHYPCGKIALGIKLHFNIYSKDGSVTRQLDVRSDGLEVNAYPDTAPTVVDVVNHMQDRLRDLDVSHEIEYLKKLRDSRRHTIVQSLKSHPVPEDEEATFSAADLLSVQTTVSLTNIQISWLVDQRFMIVPRGKAKDAVLTLSSIEFTTHGGHEARLSINNLLLQLAKKNESKGQRALNSALLPEVGFSVGYWTQGKNRSLAFKATGKPLDLRLQTRFIVPVNAVQRSVEYAVEKARVGAAAWQSTPTASGAPRQKMFDTKRLASLLVEADFAGAQVYMQGVGSANKSLSAAAALSQEHSPHSPQHGRYGQFASEGELMSTTLQTPGIALKVEYNTGDHQPRLNGELRIDASNNMLLPNFVPLMVEVSKSVKEVIQQSQEEDKSAPSKPAEDAESKANPRFFEEESIITADPAALFGKMKVDLGLRICRQEFGLSCQPIARVDAKAVLDDFYFTMNTIETEEYGHFFAMSAVLSNFSAQVKHVYSREPTFSFIIDSVVLSAMNSKHLSGVNGISAILKVNPTKLSVNGKQLQDLLLFREVWLPPEIRDAHSAPASAPSTRPEDFAVHRYQLAAAAAAFPWNATITITELNVDLDLGQSIGKTSFVVKNLWASQQKSSNWEQNLCVGLEELAMTSTGRVSGLIRLTRIGVRTSIQWPHDTKSQGKTPLIQASLGFGKLRAKAAFEYQAFAFGDIEGFDFLMYNVREGHPEHGDRDRLVAVLDCSKAYVFCTSTSSAQAVGLYQAFDRLIQEKQVAYMQSLRDIEKHVRRESVVIPTRFGPEVHDKPNVPAVLQDKGLAISLHTDVVVTLGELSFGVYPSTFFDTQLVKLEANNIQARFAANPDRGRIHSALGITLGQLQVGLPSVRRLTATARPLEVSVDDVVGSATNAKGGTILRVPKVVASMQTWQTPDTNSVDYIFKSLFAGKIDVGWNLSRVNFIQGMWTTHTRALASRLGRSLPQSAVKISAAEGQREGEKKEEKIMAEVNLPQSRYEYQALEPPVIETPQLRDMGEATPPLEWIGLHRDRLPNVTHQIVIVSLLEVVKEVEDAYGKILGTS</sequence>